<dbReference type="AlphaFoldDB" id="A0A3D9L590"/>
<dbReference type="Pfam" id="PF10985">
    <property type="entry name" value="DUF2805"/>
    <property type="match status" value="1"/>
</dbReference>
<accession>A0A3D9L590</accession>
<name>A0A3D9L590_MARFU</name>
<protein>
    <submittedName>
        <fullName evidence="1">Uncharacterized protein (TIGR03643 family)</fullName>
    </submittedName>
</protein>
<reference evidence="1 2" key="1">
    <citation type="submission" date="2018-07" db="EMBL/GenBank/DDBJ databases">
        <title>Genomic Encyclopedia of Type Strains, Phase IV (KMG-IV): sequencing the most valuable type-strain genomes for metagenomic binning, comparative biology and taxonomic classification.</title>
        <authorList>
            <person name="Goeker M."/>
        </authorList>
    </citation>
    <scope>NUCLEOTIDE SEQUENCE [LARGE SCALE GENOMIC DNA]</scope>
    <source>
        <strain evidence="1 2">DSM 4134</strain>
    </source>
</reference>
<dbReference type="EMBL" id="QREG01000008">
    <property type="protein sequence ID" value="RED99564.1"/>
    <property type="molecule type" value="Genomic_DNA"/>
</dbReference>
<dbReference type="InterPro" id="IPR019882">
    <property type="entry name" value="CHP03643"/>
</dbReference>
<organism evidence="1 2">
    <name type="scientific">Marinoscillum furvescens DSM 4134</name>
    <dbReference type="NCBI Taxonomy" id="1122208"/>
    <lineage>
        <taxon>Bacteria</taxon>
        <taxon>Pseudomonadati</taxon>
        <taxon>Bacteroidota</taxon>
        <taxon>Cytophagia</taxon>
        <taxon>Cytophagales</taxon>
        <taxon>Reichenbachiellaceae</taxon>
        <taxon>Marinoscillum</taxon>
    </lineage>
</organism>
<evidence type="ECO:0000313" key="2">
    <source>
        <dbReference type="Proteomes" id="UP000256779"/>
    </source>
</evidence>
<dbReference type="Proteomes" id="UP000256779">
    <property type="component" value="Unassembled WGS sequence"/>
</dbReference>
<gene>
    <name evidence="1" type="ORF">C7460_108186</name>
</gene>
<comment type="caution">
    <text evidence="1">The sequence shown here is derived from an EMBL/GenBank/DDBJ whole genome shotgun (WGS) entry which is preliminary data.</text>
</comment>
<sequence>MKISEKYNLEPEEIDRIIEMAWEDRTPFEAIWFQYELSEVDVITLMRQELTKKSWKKWRERVQGRATKHRKLRTFTEGIFRSSRQKAISTNSISKRHSRR</sequence>
<evidence type="ECO:0000313" key="1">
    <source>
        <dbReference type="EMBL" id="RED99564.1"/>
    </source>
</evidence>
<proteinExistence type="predicted"/>
<dbReference type="RefSeq" id="WP_115868094.1">
    <property type="nucleotide sequence ID" value="NZ_QREG01000008.1"/>
</dbReference>
<keyword evidence="2" id="KW-1185">Reference proteome</keyword>
<dbReference type="OrthoDB" id="289296at2"/>
<dbReference type="NCBIfam" id="TIGR03643">
    <property type="entry name" value="TIGR03643 family protein"/>
    <property type="match status" value="1"/>
</dbReference>